<dbReference type="Proteomes" id="UP001519332">
    <property type="component" value="Unassembled WGS sequence"/>
</dbReference>
<dbReference type="EMBL" id="JAGINW010000001">
    <property type="protein sequence ID" value="MBP2331241.1"/>
    <property type="molecule type" value="Genomic_DNA"/>
</dbReference>
<protein>
    <submittedName>
        <fullName evidence="1">Uncharacterized protein</fullName>
    </submittedName>
</protein>
<reference evidence="1 2" key="1">
    <citation type="submission" date="2021-03" db="EMBL/GenBank/DDBJ databases">
        <title>Sequencing the genomes of 1000 actinobacteria strains.</title>
        <authorList>
            <person name="Klenk H.-P."/>
        </authorList>
    </citation>
    <scope>NUCLEOTIDE SEQUENCE [LARGE SCALE GENOMIC DNA]</scope>
    <source>
        <strain evidence="1 2">DSM 46670</strain>
    </source>
</reference>
<evidence type="ECO:0000313" key="2">
    <source>
        <dbReference type="Proteomes" id="UP001519332"/>
    </source>
</evidence>
<keyword evidence="2" id="KW-1185">Reference proteome</keyword>
<accession>A0ABS4U4W7</accession>
<sequence length="90" mass="9481">MTAPKNPTLVELGKILGDLVGPLQWIEGARSAVVRAIMQETNAVLGGTTMTEAKACVVAWAVLTELGAYVRDIEPGDEEEPGEAVPETFG</sequence>
<proteinExistence type="predicted"/>
<name>A0ABS4U4W7_9PSEU</name>
<comment type="caution">
    <text evidence="1">The sequence shown here is derived from an EMBL/GenBank/DDBJ whole genome shotgun (WGS) entry which is preliminary data.</text>
</comment>
<dbReference type="RefSeq" id="WP_209647858.1">
    <property type="nucleotide sequence ID" value="NZ_JAGINW010000001.1"/>
</dbReference>
<gene>
    <name evidence="1" type="ORF">JOF56_011626</name>
</gene>
<organism evidence="1 2">
    <name type="scientific">Kibdelosporangium banguiense</name>
    <dbReference type="NCBI Taxonomy" id="1365924"/>
    <lineage>
        <taxon>Bacteria</taxon>
        <taxon>Bacillati</taxon>
        <taxon>Actinomycetota</taxon>
        <taxon>Actinomycetes</taxon>
        <taxon>Pseudonocardiales</taxon>
        <taxon>Pseudonocardiaceae</taxon>
        <taxon>Kibdelosporangium</taxon>
    </lineage>
</organism>
<evidence type="ECO:0000313" key="1">
    <source>
        <dbReference type="EMBL" id="MBP2331241.1"/>
    </source>
</evidence>